<proteinExistence type="predicted"/>
<dbReference type="CDD" id="cd16917">
    <property type="entry name" value="HATPase_UhpB-NarQ-NarX-like"/>
    <property type="match status" value="1"/>
</dbReference>
<evidence type="ECO:0000256" key="5">
    <source>
        <dbReference type="ARBA" id="ARBA00022741"/>
    </source>
</evidence>
<dbReference type="SUPFAM" id="SSF48452">
    <property type="entry name" value="TPR-like"/>
    <property type="match status" value="1"/>
</dbReference>
<feature type="coiled-coil region" evidence="10">
    <location>
        <begin position="283"/>
        <end position="328"/>
    </location>
</feature>
<keyword evidence="10" id="KW-0175">Coiled coil</keyword>
<accession>A0A916JLR5</accession>
<feature type="domain" description="Histidine kinase/HSP90-like ATPase" evidence="12">
    <location>
        <begin position="483"/>
        <end position="567"/>
    </location>
</feature>
<evidence type="ECO:0000256" key="8">
    <source>
        <dbReference type="ARBA" id="ARBA00023012"/>
    </source>
</evidence>
<dbReference type="Gene3D" id="1.25.40.10">
    <property type="entry name" value="Tetratricopeptide repeat domain"/>
    <property type="match status" value="2"/>
</dbReference>
<feature type="repeat" description="TPR" evidence="9">
    <location>
        <begin position="208"/>
        <end position="241"/>
    </location>
</feature>
<dbReference type="Proteomes" id="UP000683507">
    <property type="component" value="Chromosome"/>
</dbReference>
<keyword evidence="11" id="KW-0472">Membrane</keyword>
<evidence type="ECO:0000256" key="6">
    <source>
        <dbReference type="ARBA" id="ARBA00022777"/>
    </source>
</evidence>
<dbReference type="PANTHER" id="PTHR24421:SF10">
    <property type="entry name" value="NITRATE_NITRITE SENSOR PROTEIN NARQ"/>
    <property type="match status" value="1"/>
</dbReference>
<dbReference type="PANTHER" id="PTHR24421">
    <property type="entry name" value="NITRATE/NITRITE SENSOR PROTEIN NARX-RELATED"/>
    <property type="match status" value="1"/>
</dbReference>
<dbReference type="KEGG" id="ptan:CRYO30217_00949"/>
<dbReference type="InterPro" id="IPR011990">
    <property type="entry name" value="TPR-like_helical_dom_sf"/>
</dbReference>
<feature type="domain" description="Signal transduction histidine kinase subgroup 3 dimerisation and phosphoacceptor" evidence="13">
    <location>
        <begin position="377"/>
        <end position="440"/>
    </location>
</feature>
<keyword evidence="5" id="KW-0547">Nucleotide-binding</keyword>
<keyword evidence="7" id="KW-0067">ATP-binding</keyword>
<evidence type="ECO:0000313" key="15">
    <source>
        <dbReference type="Proteomes" id="UP000683507"/>
    </source>
</evidence>
<keyword evidence="9" id="KW-0802">TPR repeat</keyword>
<name>A0A916JLR5_9FLAO</name>
<comment type="catalytic activity">
    <reaction evidence="1">
        <text>ATP + protein L-histidine = ADP + protein N-phospho-L-histidine.</text>
        <dbReference type="EC" id="2.7.13.3"/>
    </reaction>
</comment>
<dbReference type="PROSITE" id="PS50005">
    <property type="entry name" value="TPR"/>
    <property type="match status" value="1"/>
</dbReference>
<dbReference type="Pfam" id="PF02518">
    <property type="entry name" value="HATPase_c"/>
    <property type="match status" value="1"/>
</dbReference>
<dbReference type="Pfam" id="PF07730">
    <property type="entry name" value="HisKA_3"/>
    <property type="match status" value="1"/>
</dbReference>
<evidence type="ECO:0000256" key="9">
    <source>
        <dbReference type="PROSITE-ProRule" id="PRU00339"/>
    </source>
</evidence>
<evidence type="ECO:0000259" key="12">
    <source>
        <dbReference type="Pfam" id="PF02518"/>
    </source>
</evidence>
<keyword evidence="11" id="KW-0812">Transmembrane</keyword>
<evidence type="ECO:0000256" key="7">
    <source>
        <dbReference type="ARBA" id="ARBA00022840"/>
    </source>
</evidence>
<dbReference type="InterPro" id="IPR011712">
    <property type="entry name" value="Sig_transdc_His_kin_sub3_dim/P"/>
</dbReference>
<keyword evidence="6" id="KW-0418">Kinase</keyword>
<dbReference type="GO" id="GO:0016020">
    <property type="term" value="C:membrane"/>
    <property type="evidence" value="ECO:0007669"/>
    <property type="project" value="InterPro"/>
</dbReference>
<keyword evidence="8" id="KW-0902">Two-component regulatory system</keyword>
<dbReference type="InterPro" id="IPR019734">
    <property type="entry name" value="TPR_rpt"/>
</dbReference>
<gene>
    <name evidence="14" type="ORF">CRYO30217_00949</name>
</gene>
<dbReference type="InterPro" id="IPR050482">
    <property type="entry name" value="Sensor_HK_TwoCompSys"/>
</dbReference>
<evidence type="ECO:0000256" key="2">
    <source>
        <dbReference type="ARBA" id="ARBA00012438"/>
    </source>
</evidence>
<protein>
    <recommendedName>
        <fullName evidence="2">histidine kinase</fullName>
        <ecNumber evidence="2">2.7.13.3</ecNumber>
    </recommendedName>
</protein>
<keyword evidence="15" id="KW-1185">Reference proteome</keyword>
<dbReference type="SMART" id="SM00028">
    <property type="entry name" value="TPR"/>
    <property type="match status" value="5"/>
</dbReference>
<evidence type="ECO:0000256" key="4">
    <source>
        <dbReference type="ARBA" id="ARBA00022679"/>
    </source>
</evidence>
<evidence type="ECO:0000313" key="14">
    <source>
        <dbReference type="EMBL" id="CAG5079453.1"/>
    </source>
</evidence>
<evidence type="ECO:0000256" key="3">
    <source>
        <dbReference type="ARBA" id="ARBA00022553"/>
    </source>
</evidence>
<evidence type="ECO:0000259" key="13">
    <source>
        <dbReference type="Pfam" id="PF07730"/>
    </source>
</evidence>
<dbReference type="GO" id="GO:0005524">
    <property type="term" value="F:ATP binding"/>
    <property type="evidence" value="ECO:0007669"/>
    <property type="project" value="UniProtKB-KW"/>
</dbReference>
<dbReference type="EMBL" id="OU015584">
    <property type="protein sequence ID" value="CAG5079453.1"/>
    <property type="molecule type" value="Genomic_DNA"/>
</dbReference>
<evidence type="ECO:0000256" key="10">
    <source>
        <dbReference type="SAM" id="Coils"/>
    </source>
</evidence>
<sequence>MCFSQTRDEIEALCSLGYNDIIGDLEGKRDQYEEALAAAKEFGMDDEVALILERLALISHYLHDFEKALKYSFEAVDYYESKGDLKKLANLYTDLGFSIKHIQLDRSIEYFRAALKINQLQNMGADQAKYFNNYGTLMGMSGKLDSALYYHLKSLEVCIAYKDSLAMPYSLNNAAVIYSKMGSYKKAFEFMDQSDAIRKLEDNDLSWADNLAYRADIFYEMEAYDSAAVYYEQALELSQTSKFVNLITFSLERLSYCYEKLNDAEQAMKYYKLLNEHKDSLLSAETNAAIASLQEEFNAAEKQKKIAEQSLELTKQDLKIERQEKRELYIIFSVLALILFGGWVIYFQVRKRKTERLKLEHAKAMEKAELEKQFVEEKLRIGRELHDSIGAQLTFMISSVDNLSYLEKEEKVLLRLNKISDFGRNTMKELRTTIWAMKNDDGTLNDLVLKINELKISVQEVIDLKVSVRLSLDHRLNALELLNLYRIVQEFVQNTVKYAEASFVSIAFDLIDDKINMVLKDDGKGFDVAANQYAGNGLANMQQRCESIKGKFQLSSGAAGTELVCTLSGSGENT</sequence>
<feature type="coiled-coil region" evidence="10">
    <location>
        <begin position="358"/>
        <end position="385"/>
    </location>
</feature>
<dbReference type="GO" id="GO:0046983">
    <property type="term" value="F:protein dimerization activity"/>
    <property type="evidence" value="ECO:0007669"/>
    <property type="project" value="InterPro"/>
</dbReference>
<dbReference type="GO" id="GO:0000155">
    <property type="term" value="F:phosphorelay sensor kinase activity"/>
    <property type="evidence" value="ECO:0007669"/>
    <property type="project" value="InterPro"/>
</dbReference>
<evidence type="ECO:0000256" key="1">
    <source>
        <dbReference type="ARBA" id="ARBA00000085"/>
    </source>
</evidence>
<dbReference type="Pfam" id="PF13181">
    <property type="entry name" value="TPR_8"/>
    <property type="match status" value="2"/>
</dbReference>
<dbReference type="Gene3D" id="3.30.565.10">
    <property type="entry name" value="Histidine kinase-like ATPase, C-terminal domain"/>
    <property type="match status" value="1"/>
</dbReference>
<keyword evidence="11" id="KW-1133">Transmembrane helix</keyword>
<dbReference type="Gene3D" id="1.20.5.1930">
    <property type="match status" value="1"/>
</dbReference>
<dbReference type="InterPro" id="IPR003594">
    <property type="entry name" value="HATPase_dom"/>
</dbReference>
<reference evidence="14" key="1">
    <citation type="submission" date="2021-04" db="EMBL/GenBank/DDBJ databases">
        <authorList>
            <person name="Rodrigo-Torres L."/>
            <person name="Arahal R. D."/>
            <person name="Lucena T."/>
        </authorList>
    </citation>
    <scope>NUCLEOTIDE SEQUENCE</scope>
    <source>
        <strain evidence="14">AS29M-1</strain>
    </source>
</reference>
<dbReference type="EC" id="2.7.13.3" evidence="2"/>
<keyword evidence="4" id="KW-0808">Transferase</keyword>
<dbReference type="AlphaFoldDB" id="A0A916JLR5"/>
<keyword evidence="3" id="KW-0597">Phosphoprotein</keyword>
<feature type="transmembrane region" description="Helical" evidence="11">
    <location>
        <begin position="328"/>
        <end position="349"/>
    </location>
</feature>
<organism evidence="14 15">
    <name type="scientific">Parvicella tangerina</name>
    <dbReference type="NCBI Taxonomy" id="2829795"/>
    <lineage>
        <taxon>Bacteria</taxon>
        <taxon>Pseudomonadati</taxon>
        <taxon>Bacteroidota</taxon>
        <taxon>Flavobacteriia</taxon>
        <taxon>Flavobacteriales</taxon>
        <taxon>Parvicellaceae</taxon>
        <taxon>Parvicella</taxon>
    </lineage>
</organism>
<evidence type="ECO:0000256" key="11">
    <source>
        <dbReference type="SAM" id="Phobius"/>
    </source>
</evidence>
<dbReference type="SUPFAM" id="SSF55874">
    <property type="entry name" value="ATPase domain of HSP90 chaperone/DNA topoisomerase II/histidine kinase"/>
    <property type="match status" value="1"/>
</dbReference>
<dbReference type="InterPro" id="IPR036890">
    <property type="entry name" value="HATPase_C_sf"/>
</dbReference>